<accession>A0A7R8ZPL1</accession>
<gene>
    <name evidence="5" type="ORF">CTOB1V02_LOCUS4818</name>
</gene>
<comment type="similarity">
    <text evidence="1 4">Belongs to the glycosyl hydrolase 27 family.</text>
</comment>
<name>A0A7R8ZPL1_9CRUS</name>
<proteinExistence type="inferred from homology"/>
<dbReference type="GO" id="GO:0004557">
    <property type="term" value="F:alpha-galactosidase activity"/>
    <property type="evidence" value="ECO:0007669"/>
    <property type="project" value="TreeGrafter"/>
</dbReference>
<dbReference type="InterPro" id="IPR017853">
    <property type="entry name" value="GH"/>
</dbReference>
<dbReference type="GO" id="GO:0005737">
    <property type="term" value="C:cytoplasm"/>
    <property type="evidence" value="ECO:0007669"/>
    <property type="project" value="TreeGrafter"/>
</dbReference>
<sequence>MSDAGGMRCTRHSFRAASHRRGISVSFRYYTQHIHAKGLKFGIYEDYGNYTCAGYPGILGHLEIDAQTLADWEVDYVKLDGCFSHPKDMDAGYKEFGRLLRATGRPMIYSCSYPVYLTYAGLERQ</sequence>
<dbReference type="AlphaFoldDB" id="A0A7R8ZPL1"/>
<keyword evidence="3 4" id="KW-0326">Glycosidase</keyword>
<dbReference type="SUPFAM" id="SSF51445">
    <property type="entry name" value="(Trans)glycosidases"/>
    <property type="match status" value="1"/>
</dbReference>
<dbReference type="OrthoDB" id="6366864at2759"/>
<feature type="non-terminal residue" evidence="5">
    <location>
        <position position="1"/>
    </location>
</feature>
<dbReference type="EMBL" id="OB660972">
    <property type="protein sequence ID" value="CAD7226907.1"/>
    <property type="molecule type" value="Genomic_DNA"/>
</dbReference>
<dbReference type="PANTHER" id="PTHR11452:SF86">
    <property type="entry name" value="ALPHA-GALACTOSIDASE"/>
    <property type="match status" value="1"/>
</dbReference>
<dbReference type="PRINTS" id="PR00740">
    <property type="entry name" value="GLHYDRLASE27"/>
</dbReference>
<dbReference type="GO" id="GO:0016139">
    <property type="term" value="P:glycoside catabolic process"/>
    <property type="evidence" value="ECO:0007669"/>
    <property type="project" value="TreeGrafter"/>
</dbReference>
<dbReference type="Gene3D" id="3.20.20.70">
    <property type="entry name" value="Aldolase class I"/>
    <property type="match status" value="1"/>
</dbReference>
<dbReference type="PANTHER" id="PTHR11452">
    <property type="entry name" value="ALPHA-GALACTOSIDASE/ALPHA-N-ACETYLGALACTOSAMINIDASE"/>
    <property type="match status" value="1"/>
</dbReference>
<evidence type="ECO:0000256" key="1">
    <source>
        <dbReference type="ARBA" id="ARBA00009743"/>
    </source>
</evidence>
<evidence type="ECO:0000256" key="2">
    <source>
        <dbReference type="ARBA" id="ARBA00022801"/>
    </source>
</evidence>
<dbReference type="InterPro" id="IPR013785">
    <property type="entry name" value="Aldolase_TIM"/>
</dbReference>
<keyword evidence="2 4" id="KW-0378">Hydrolase</keyword>
<keyword evidence="4" id="KW-1015">Disulfide bond</keyword>
<dbReference type="InterPro" id="IPR002241">
    <property type="entry name" value="Glyco_hydro_27"/>
</dbReference>
<organism evidence="5">
    <name type="scientific">Cyprideis torosa</name>
    <dbReference type="NCBI Taxonomy" id="163714"/>
    <lineage>
        <taxon>Eukaryota</taxon>
        <taxon>Metazoa</taxon>
        <taxon>Ecdysozoa</taxon>
        <taxon>Arthropoda</taxon>
        <taxon>Crustacea</taxon>
        <taxon>Oligostraca</taxon>
        <taxon>Ostracoda</taxon>
        <taxon>Podocopa</taxon>
        <taxon>Podocopida</taxon>
        <taxon>Cytherocopina</taxon>
        <taxon>Cytheroidea</taxon>
        <taxon>Cytherideidae</taxon>
        <taxon>Cyprideis</taxon>
    </lineage>
</organism>
<reference evidence="5" key="1">
    <citation type="submission" date="2020-11" db="EMBL/GenBank/DDBJ databases">
        <authorList>
            <person name="Tran Van P."/>
        </authorList>
    </citation>
    <scope>NUCLEOTIDE SEQUENCE</scope>
</reference>
<dbReference type="EC" id="3.2.1.-" evidence="4"/>
<protein>
    <recommendedName>
        <fullName evidence="4">Alpha-galactosidase</fullName>
        <ecNumber evidence="4">3.2.1.-</ecNumber>
    </recommendedName>
</protein>
<dbReference type="Pfam" id="PF16499">
    <property type="entry name" value="Melibiase_2"/>
    <property type="match status" value="1"/>
</dbReference>
<evidence type="ECO:0000256" key="3">
    <source>
        <dbReference type="ARBA" id="ARBA00023295"/>
    </source>
</evidence>
<evidence type="ECO:0000313" key="5">
    <source>
        <dbReference type="EMBL" id="CAD7226907.1"/>
    </source>
</evidence>
<dbReference type="GO" id="GO:0009311">
    <property type="term" value="P:oligosaccharide metabolic process"/>
    <property type="evidence" value="ECO:0007669"/>
    <property type="project" value="TreeGrafter"/>
</dbReference>
<evidence type="ECO:0000256" key="4">
    <source>
        <dbReference type="RuleBase" id="RU361168"/>
    </source>
</evidence>
<comment type="subunit">
    <text evidence="4">Homodimer.</text>
</comment>